<gene>
    <name evidence="2" type="ORF">ACFOVU_05330</name>
</gene>
<comment type="caution">
    <text evidence="2">The sequence shown here is derived from an EMBL/GenBank/DDBJ whole genome shotgun (WGS) entry which is preliminary data.</text>
</comment>
<organism evidence="2 3">
    <name type="scientific">Nocardiopsis sediminis</name>
    <dbReference type="NCBI Taxonomy" id="1778267"/>
    <lineage>
        <taxon>Bacteria</taxon>
        <taxon>Bacillati</taxon>
        <taxon>Actinomycetota</taxon>
        <taxon>Actinomycetes</taxon>
        <taxon>Streptosporangiales</taxon>
        <taxon>Nocardiopsidaceae</taxon>
        <taxon>Nocardiopsis</taxon>
    </lineage>
</organism>
<sequence length="199" mass="22128">MNVSRPLRFRPDRDDDRGSSFVEVGAITSLAATIILAIVQANYGDRINDGVREMVCLVEGPECDGETWTEADRPEKPQEYDFGFGMGGSHGDNEENKALGQELAAARGFTGREWECLETLWSHESNWNHRAVNPSGGAAGIPQLHPSAHSFPPGYLESAEVQIEWGLDYIEGRYGSPCAAWAFWQDPYPKNPGYSDNWY</sequence>
<dbReference type="EMBL" id="JBHSBH010000004">
    <property type="protein sequence ID" value="MFC3995323.1"/>
    <property type="molecule type" value="Genomic_DNA"/>
</dbReference>
<keyword evidence="1" id="KW-1133">Transmembrane helix</keyword>
<keyword evidence="1" id="KW-0472">Membrane</keyword>
<dbReference type="RefSeq" id="WP_378530336.1">
    <property type="nucleotide sequence ID" value="NZ_JBHSBH010000004.1"/>
</dbReference>
<evidence type="ECO:0000256" key="1">
    <source>
        <dbReference type="SAM" id="Phobius"/>
    </source>
</evidence>
<keyword evidence="3" id="KW-1185">Reference proteome</keyword>
<dbReference type="Proteomes" id="UP001595847">
    <property type="component" value="Unassembled WGS sequence"/>
</dbReference>
<proteinExistence type="predicted"/>
<evidence type="ECO:0000313" key="3">
    <source>
        <dbReference type="Proteomes" id="UP001595847"/>
    </source>
</evidence>
<accession>A0ABV8FJS6</accession>
<keyword evidence="1" id="KW-0812">Transmembrane</keyword>
<evidence type="ECO:0000313" key="2">
    <source>
        <dbReference type="EMBL" id="MFC3995323.1"/>
    </source>
</evidence>
<dbReference type="InterPro" id="IPR023346">
    <property type="entry name" value="Lysozyme-like_dom_sf"/>
</dbReference>
<name>A0ABV8FJS6_9ACTN</name>
<protein>
    <submittedName>
        <fullName evidence="2">Lytic transglycosylase domain-containing protein</fullName>
    </submittedName>
</protein>
<dbReference type="SUPFAM" id="SSF53955">
    <property type="entry name" value="Lysozyme-like"/>
    <property type="match status" value="1"/>
</dbReference>
<feature type="transmembrane region" description="Helical" evidence="1">
    <location>
        <begin position="21"/>
        <end position="39"/>
    </location>
</feature>
<reference evidence="3" key="1">
    <citation type="journal article" date="2019" name="Int. J. Syst. Evol. Microbiol.">
        <title>The Global Catalogue of Microorganisms (GCM) 10K type strain sequencing project: providing services to taxonomists for standard genome sequencing and annotation.</title>
        <authorList>
            <consortium name="The Broad Institute Genomics Platform"/>
            <consortium name="The Broad Institute Genome Sequencing Center for Infectious Disease"/>
            <person name="Wu L."/>
            <person name="Ma J."/>
        </authorList>
    </citation>
    <scope>NUCLEOTIDE SEQUENCE [LARGE SCALE GENOMIC DNA]</scope>
    <source>
        <strain evidence="3">TBRC 1826</strain>
    </source>
</reference>